<evidence type="ECO:0000313" key="2">
    <source>
        <dbReference type="EMBL" id="CCH48504.1"/>
    </source>
</evidence>
<dbReference type="RefSeq" id="WP_015414552.1">
    <property type="nucleotide sequence ID" value="NC_020409.1"/>
</dbReference>
<dbReference type="PATRIC" id="fig|879567.3.peg.1316"/>
<sequence length="325" mass="36612">MVVFFEDGVKAHDDAAFDLINKYVTSEAKFDEKDADAMYDKYLRYAGVEKAEPADAPTVADGAPEEQPAQQQNEAAAREPTEVQEAPPTKSSAEHAGEMEAEATKPDTPTKAARLIGEWEKQTGNSVKDVEEHYRQKSGAKPTWIKDDLGKTEYYEKRAQDFEERNPGKEAPDYYREYGDKYVKRFDKLKPELSKEGQEWMERTKDRLQFKMEAGLLSGEWDESKPEELKEKAYDSHSEAYLEAGLADLPQEDIEKIVGVVDRLDMTNGAALKESLQVLKETGVSEQSWGAVKAGIKKVAAPNPEAYDETEEALDTNPYVPRKKK</sequence>
<feature type="region of interest" description="Disordered" evidence="1">
    <location>
        <begin position="302"/>
        <end position="325"/>
    </location>
</feature>
<name>M1WPP8_PSEP2</name>
<dbReference type="Proteomes" id="UP000011724">
    <property type="component" value="Chromosome"/>
</dbReference>
<feature type="compositionally biased region" description="Low complexity" evidence="1">
    <location>
        <begin position="65"/>
        <end position="75"/>
    </location>
</feature>
<keyword evidence="3" id="KW-1185">Reference proteome</keyword>
<accession>M1WPP8</accession>
<dbReference type="AlphaFoldDB" id="M1WPP8"/>
<proteinExistence type="predicted"/>
<feature type="compositionally biased region" description="Basic and acidic residues" evidence="1">
    <location>
        <begin position="92"/>
        <end position="105"/>
    </location>
</feature>
<protein>
    <submittedName>
        <fullName evidence="2">Uncharacterized protein</fullName>
    </submittedName>
</protein>
<gene>
    <name evidence="2" type="ordered locus">BN4_11267</name>
</gene>
<reference evidence="2 3" key="1">
    <citation type="journal article" date="2013" name="PLoS ONE">
        <title>The first genomic and proteomic characterization of a deep-sea sulfate reducer: insights into the piezophilic lifestyle of Desulfovibrio piezophilus.</title>
        <authorList>
            <person name="Pradel N."/>
            <person name="Ji B."/>
            <person name="Gimenez G."/>
            <person name="Talla E."/>
            <person name="Lenoble P."/>
            <person name="Garel M."/>
            <person name="Tamburini C."/>
            <person name="Fourquet P."/>
            <person name="Lebrun R."/>
            <person name="Bertin P."/>
            <person name="Denis Y."/>
            <person name="Pophillat M."/>
            <person name="Barbe V."/>
            <person name="Ollivier B."/>
            <person name="Dolla A."/>
        </authorList>
    </citation>
    <scope>NUCLEOTIDE SEQUENCE [LARGE SCALE GENOMIC DNA]</scope>
    <source>
        <strain evidence="3">DSM 10523 / SB164P1</strain>
    </source>
</reference>
<dbReference type="eggNOG" id="COG3209">
    <property type="taxonomic scope" value="Bacteria"/>
</dbReference>
<feature type="region of interest" description="Disordered" evidence="1">
    <location>
        <begin position="50"/>
        <end position="143"/>
    </location>
</feature>
<reference evidence="3" key="2">
    <citation type="journal article" date="2013" name="Stand. Genomic Sci.">
        <title>Complete genome sequence of Desulfocapsa sulfexigens, a marine deltaproteobacterium specialized in disproportionating inorganic sulfur compounds.</title>
        <authorList>
            <person name="Finster K.W."/>
            <person name="Kjeldsen K.U."/>
            <person name="Kube M."/>
            <person name="Reinhardt R."/>
            <person name="Mussmann M."/>
            <person name="Amann R."/>
            <person name="Schreiber L."/>
        </authorList>
    </citation>
    <scope>NUCLEOTIDE SEQUENCE [LARGE SCALE GENOMIC DNA]</scope>
    <source>
        <strain evidence="3">DSM 10523 / SB164P1</strain>
    </source>
</reference>
<evidence type="ECO:0000313" key="3">
    <source>
        <dbReference type="Proteomes" id="UP000011724"/>
    </source>
</evidence>
<organism evidence="2 3">
    <name type="scientific">Pseudodesulfovibrio piezophilus (strain DSM 21447 / JCM 15486 / C1TLV30)</name>
    <name type="common">Desulfovibrio piezophilus</name>
    <dbReference type="NCBI Taxonomy" id="1322246"/>
    <lineage>
        <taxon>Bacteria</taxon>
        <taxon>Pseudomonadati</taxon>
        <taxon>Thermodesulfobacteriota</taxon>
        <taxon>Desulfovibrionia</taxon>
        <taxon>Desulfovibrionales</taxon>
        <taxon>Desulfovibrionaceae</taxon>
    </lineage>
</organism>
<dbReference type="EMBL" id="FO203427">
    <property type="protein sequence ID" value="CCH48504.1"/>
    <property type="molecule type" value="Genomic_DNA"/>
</dbReference>
<evidence type="ECO:0000256" key="1">
    <source>
        <dbReference type="SAM" id="MobiDB-lite"/>
    </source>
</evidence>
<dbReference type="KEGG" id="dpi:BN4_11267"/>
<dbReference type="HOGENOM" id="CLU_854510_0_0_7"/>